<sequence length="228" mass="26475">MPRRRRFTPLKNKRTPKKEDDPKVDQEVTTARGRLKGALMEILEPSAGIDSDNSSDYVKKDKKSTSSESSSDEEDRLYRAPQRQSYVLKLFDRSVDLSQFSDETPLYPICRAWIINQPKSDYRKISILNMGESMKEENDSVLELPDPDGPVISRVPNLIPEQVSVNKDNIYLNYEHTLPTKDELLSTNMKRWSKVRVAWQDQSQLVHQRYAATQDVLNKLNVKYVYYS</sequence>
<feature type="compositionally biased region" description="Basic and acidic residues" evidence="1">
    <location>
        <begin position="17"/>
        <end position="26"/>
    </location>
</feature>
<dbReference type="PANTHER" id="PTHR31336:SF3">
    <property type="entry name" value="PROTEIN LIN-37 HOMOLOG"/>
    <property type="match status" value="1"/>
</dbReference>
<dbReference type="AlphaFoldDB" id="A0A821WVJ9"/>
<dbReference type="EMBL" id="CAJOBZ010000063">
    <property type="protein sequence ID" value="CAF4931605.1"/>
    <property type="molecule type" value="Genomic_DNA"/>
</dbReference>
<dbReference type="PANTHER" id="PTHR31336">
    <property type="entry name" value="LIN37 HOMOLOG"/>
    <property type="match status" value="1"/>
</dbReference>
<dbReference type="InterPro" id="IPR028226">
    <property type="entry name" value="LIN37"/>
</dbReference>
<organism evidence="2 3">
    <name type="scientific">Pieris macdunnoughi</name>
    <dbReference type="NCBI Taxonomy" id="345717"/>
    <lineage>
        <taxon>Eukaryota</taxon>
        <taxon>Metazoa</taxon>
        <taxon>Ecdysozoa</taxon>
        <taxon>Arthropoda</taxon>
        <taxon>Hexapoda</taxon>
        <taxon>Insecta</taxon>
        <taxon>Pterygota</taxon>
        <taxon>Neoptera</taxon>
        <taxon>Endopterygota</taxon>
        <taxon>Lepidoptera</taxon>
        <taxon>Glossata</taxon>
        <taxon>Ditrysia</taxon>
        <taxon>Papilionoidea</taxon>
        <taxon>Pieridae</taxon>
        <taxon>Pierinae</taxon>
        <taxon>Pieris</taxon>
    </lineage>
</organism>
<dbReference type="GO" id="GO:0000122">
    <property type="term" value="P:negative regulation of transcription by RNA polymerase II"/>
    <property type="evidence" value="ECO:0007669"/>
    <property type="project" value="TreeGrafter"/>
</dbReference>
<evidence type="ECO:0000313" key="3">
    <source>
        <dbReference type="Proteomes" id="UP000663880"/>
    </source>
</evidence>
<name>A0A821WVJ9_9NEOP</name>
<evidence type="ECO:0000256" key="1">
    <source>
        <dbReference type="SAM" id="MobiDB-lite"/>
    </source>
</evidence>
<dbReference type="Pfam" id="PF15306">
    <property type="entry name" value="LIN37"/>
    <property type="match status" value="1"/>
</dbReference>
<comment type="caution">
    <text evidence="2">The sequence shown here is derived from an EMBL/GenBank/DDBJ whole genome shotgun (WGS) entry which is preliminary data.</text>
</comment>
<keyword evidence="3" id="KW-1185">Reference proteome</keyword>
<evidence type="ECO:0008006" key="4">
    <source>
        <dbReference type="Google" id="ProtNLM"/>
    </source>
</evidence>
<feature type="compositionally biased region" description="Basic residues" evidence="1">
    <location>
        <begin position="1"/>
        <end position="16"/>
    </location>
</feature>
<dbReference type="Proteomes" id="UP000663880">
    <property type="component" value="Unassembled WGS sequence"/>
</dbReference>
<evidence type="ECO:0000313" key="2">
    <source>
        <dbReference type="EMBL" id="CAF4931605.1"/>
    </source>
</evidence>
<accession>A0A821WVJ9</accession>
<proteinExistence type="predicted"/>
<dbReference type="GO" id="GO:0017053">
    <property type="term" value="C:transcription repressor complex"/>
    <property type="evidence" value="ECO:0007669"/>
    <property type="project" value="InterPro"/>
</dbReference>
<dbReference type="GO" id="GO:0031523">
    <property type="term" value="C:Myb complex"/>
    <property type="evidence" value="ECO:0007669"/>
    <property type="project" value="TreeGrafter"/>
</dbReference>
<dbReference type="OrthoDB" id="6287771at2759"/>
<reference evidence="2" key="1">
    <citation type="submission" date="2021-02" db="EMBL/GenBank/DDBJ databases">
        <authorList>
            <person name="Steward A R."/>
        </authorList>
    </citation>
    <scope>NUCLEOTIDE SEQUENCE</scope>
</reference>
<feature type="region of interest" description="Disordered" evidence="1">
    <location>
        <begin position="1"/>
        <end position="78"/>
    </location>
</feature>
<protein>
    <recommendedName>
        <fullName evidence="4">Protein lin-37 homolog</fullName>
    </recommendedName>
</protein>
<gene>
    <name evidence="2" type="ORF">PMACD_LOCUS13905</name>
</gene>